<reference evidence="1" key="1">
    <citation type="submission" date="2021-05" db="EMBL/GenBank/DDBJ databases">
        <authorList>
            <person name="Stine C."/>
        </authorList>
    </citation>
    <scope>NUCLEOTIDE SEQUENCE</scope>
    <source>
        <strain evidence="1">TDS0091212</strain>
    </source>
</reference>
<proteinExistence type="predicted"/>
<comment type="caution">
    <text evidence="1">The sequence shown here is derived from an EMBL/GenBank/DDBJ whole genome shotgun (WGS) entry which is preliminary data.</text>
</comment>
<evidence type="ECO:0000313" key="1">
    <source>
        <dbReference type="EMBL" id="MBS7675353.1"/>
    </source>
</evidence>
<reference evidence="1" key="2">
    <citation type="submission" date="2023-08" db="EMBL/GenBank/DDBJ databases">
        <title>Vibrio cholerae Outbreaks in Tanzania Exemplify Founder Flush: Simultaneous Increases in Population Size and Genetic Diversity.</title>
        <authorList>
            <person name="Debes A.K."/>
            <person name="Mohammed A."/>
            <person name="Maseke I."/>
            <person name="Almeida M."/>
            <person name="Li S."/>
            <person name="Matimba H."/>
            <person name="Joachim A."/>
            <person name="Mizinduko M."/>
            <person name="Nyanga S."/>
            <person name="Kelly M."/>
            <person name="Kachwamba Y."/>
            <person name="Schaffer A.M."/>
            <person name="Nyanga A.S."/>
            <person name="Mghamba J."/>
            <person name="Mosha F.S."/>
            <person name="Sack D.A."/>
            <person name="Stine O.C."/>
        </authorList>
    </citation>
    <scope>NUCLEOTIDE SEQUENCE</scope>
    <source>
        <strain evidence="1">TDS0091212</strain>
    </source>
</reference>
<dbReference type="EMBL" id="JAHBND010000718">
    <property type="protein sequence ID" value="MBS7675353.1"/>
    <property type="molecule type" value="Genomic_DNA"/>
</dbReference>
<dbReference type="Proteomes" id="UP001196338">
    <property type="component" value="Unassembled WGS sequence"/>
</dbReference>
<dbReference type="RefSeq" id="WP_213421173.1">
    <property type="nucleotide sequence ID" value="NZ_JAHBND010000718.1"/>
</dbReference>
<evidence type="ECO:0000313" key="2">
    <source>
        <dbReference type="Proteomes" id="UP001196338"/>
    </source>
</evidence>
<dbReference type="AlphaFoldDB" id="A0AAW4KS58"/>
<sequence length="85" mass="9440">MFHYFPDEPSLGAEPVLTRRMLLEYTDRHAIGSCLNAVHNQAFDAQGNASAWPPLELAYSAFVPKLDATRYQAFDAMAGINDGQH</sequence>
<protein>
    <submittedName>
        <fullName evidence="1">Uncharacterized protein</fullName>
    </submittedName>
</protein>
<organism evidence="1 2">
    <name type="scientific">Vibrio cholerae</name>
    <dbReference type="NCBI Taxonomy" id="666"/>
    <lineage>
        <taxon>Bacteria</taxon>
        <taxon>Pseudomonadati</taxon>
        <taxon>Pseudomonadota</taxon>
        <taxon>Gammaproteobacteria</taxon>
        <taxon>Vibrionales</taxon>
        <taxon>Vibrionaceae</taxon>
        <taxon>Vibrio</taxon>
    </lineage>
</organism>
<accession>A0AAW4KS58</accession>
<feature type="non-terminal residue" evidence="1">
    <location>
        <position position="85"/>
    </location>
</feature>
<name>A0AAW4KS58_VIBCL</name>
<gene>
    <name evidence="1" type="ORF">KIN13_18235</name>
</gene>